<dbReference type="CDD" id="cd16664">
    <property type="entry name" value="RING-Ubox_PUB"/>
    <property type="match status" value="1"/>
</dbReference>
<dbReference type="InterPro" id="IPR013083">
    <property type="entry name" value="Znf_RING/FYVE/PHD"/>
</dbReference>
<dbReference type="UniPathway" id="UPA00143"/>
<keyword evidence="4" id="KW-0808">Transferase</keyword>
<dbReference type="InterPro" id="IPR000225">
    <property type="entry name" value="Armadillo"/>
</dbReference>
<organism evidence="10 11">
    <name type="scientific">Asparagus officinalis</name>
    <name type="common">Garden asparagus</name>
    <dbReference type="NCBI Taxonomy" id="4686"/>
    <lineage>
        <taxon>Eukaryota</taxon>
        <taxon>Viridiplantae</taxon>
        <taxon>Streptophyta</taxon>
        <taxon>Embryophyta</taxon>
        <taxon>Tracheophyta</taxon>
        <taxon>Spermatophyta</taxon>
        <taxon>Magnoliopsida</taxon>
        <taxon>Liliopsida</taxon>
        <taxon>Asparagales</taxon>
        <taxon>Asparagaceae</taxon>
        <taxon>Asparagoideae</taxon>
        <taxon>Asparagus</taxon>
    </lineage>
</organism>
<dbReference type="InterPro" id="IPR016024">
    <property type="entry name" value="ARM-type_fold"/>
</dbReference>
<dbReference type="InterPro" id="IPR045210">
    <property type="entry name" value="RING-Ubox_PUB"/>
</dbReference>
<dbReference type="Proteomes" id="UP000243459">
    <property type="component" value="Chromosome 1"/>
</dbReference>
<dbReference type="GO" id="GO:0005634">
    <property type="term" value="C:nucleus"/>
    <property type="evidence" value="ECO:0007669"/>
    <property type="project" value="UniProtKB-ARBA"/>
</dbReference>
<dbReference type="AlphaFoldDB" id="A0A5P1FQ11"/>
<dbReference type="InterPro" id="IPR059179">
    <property type="entry name" value="MLKL-like_MCAfunc"/>
</dbReference>
<dbReference type="PROSITE" id="PS51698">
    <property type="entry name" value="U_BOX"/>
    <property type="match status" value="1"/>
</dbReference>
<dbReference type="InterPro" id="IPR011989">
    <property type="entry name" value="ARM-like"/>
</dbReference>
<dbReference type="SUPFAM" id="SSF48371">
    <property type="entry name" value="ARM repeat"/>
    <property type="match status" value="1"/>
</dbReference>
<dbReference type="CDD" id="cd21037">
    <property type="entry name" value="MLKL_NTD"/>
    <property type="match status" value="1"/>
</dbReference>
<dbReference type="PANTHER" id="PTHR23315">
    <property type="entry name" value="U BOX DOMAIN-CONTAINING"/>
    <property type="match status" value="1"/>
</dbReference>
<dbReference type="PANTHER" id="PTHR23315:SF111">
    <property type="entry name" value="U-BOX DOMAIN-CONTAINING PROTEIN 14"/>
    <property type="match status" value="1"/>
</dbReference>
<dbReference type="Gene3D" id="1.20.930.20">
    <property type="entry name" value="Adaptor protein Cbl, N-terminal domain"/>
    <property type="match status" value="1"/>
</dbReference>
<evidence type="ECO:0000313" key="11">
    <source>
        <dbReference type="Proteomes" id="UP000243459"/>
    </source>
</evidence>
<dbReference type="InterPro" id="IPR036537">
    <property type="entry name" value="Adaptor_Cbl_N_dom_sf"/>
</dbReference>
<name>A0A5P1FQ11_ASPOF</name>
<dbReference type="Gramene" id="ONK79507">
    <property type="protein sequence ID" value="ONK79507"/>
    <property type="gene ID" value="A4U43_C01F7060"/>
</dbReference>
<feature type="repeat" description="ARM" evidence="8">
    <location>
        <begin position="393"/>
        <end position="435"/>
    </location>
</feature>
<evidence type="ECO:0000256" key="8">
    <source>
        <dbReference type="PROSITE-ProRule" id="PRU00259"/>
    </source>
</evidence>
<keyword evidence="6" id="KW-0833">Ubl conjugation pathway</keyword>
<dbReference type="Gene3D" id="3.30.40.10">
    <property type="entry name" value="Zinc/RING finger domain, C3HC4 (zinc finger)"/>
    <property type="match status" value="1"/>
</dbReference>
<reference evidence="11" key="1">
    <citation type="journal article" date="2017" name="Nat. Commun.">
        <title>The asparagus genome sheds light on the origin and evolution of a young Y chromosome.</title>
        <authorList>
            <person name="Harkess A."/>
            <person name="Zhou J."/>
            <person name="Xu C."/>
            <person name="Bowers J.E."/>
            <person name="Van der Hulst R."/>
            <person name="Ayyampalayam S."/>
            <person name="Mercati F."/>
            <person name="Riccardi P."/>
            <person name="McKain M.R."/>
            <person name="Kakrana A."/>
            <person name="Tang H."/>
            <person name="Ray J."/>
            <person name="Groenendijk J."/>
            <person name="Arikit S."/>
            <person name="Mathioni S.M."/>
            <person name="Nakano M."/>
            <person name="Shan H."/>
            <person name="Telgmann-Rauber A."/>
            <person name="Kanno A."/>
            <person name="Yue Z."/>
            <person name="Chen H."/>
            <person name="Li W."/>
            <person name="Chen Y."/>
            <person name="Xu X."/>
            <person name="Zhang Y."/>
            <person name="Luo S."/>
            <person name="Chen H."/>
            <person name="Gao J."/>
            <person name="Mao Z."/>
            <person name="Pires J.C."/>
            <person name="Luo M."/>
            <person name="Kudrna D."/>
            <person name="Wing R.A."/>
            <person name="Meyers B.C."/>
            <person name="Yi K."/>
            <person name="Kong H."/>
            <person name="Lavrijsen P."/>
            <person name="Sunseri F."/>
            <person name="Falavigna A."/>
            <person name="Ye Y."/>
            <person name="Leebens-Mack J.H."/>
            <person name="Chen G."/>
        </authorList>
    </citation>
    <scope>NUCLEOTIDE SEQUENCE [LARGE SCALE GENOMIC DNA]</scope>
    <source>
        <strain evidence="11">cv. DH0086</strain>
    </source>
</reference>
<dbReference type="SMART" id="SM00504">
    <property type="entry name" value="Ubox"/>
    <property type="match status" value="1"/>
</dbReference>
<evidence type="ECO:0000256" key="3">
    <source>
        <dbReference type="ARBA" id="ARBA00012483"/>
    </source>
</evidence>
<evidence type="ECO:0000256" key="5">
    <source>
        <dbReference type="ARBA" id="ARBA00022737"/>
    </source>
</evidence>
<evidence type="ECO:0000313" key="10">
    <source>
        <dbReference type="EMBL" id="ONK79507.1"/>
    </source>
</evidence>
<dbReference type="InterPro" id="IPR058678">
    <property type="entry name" value="ARM_PUB"/>
</dbReference>
<dbReference type="EC" id="2.3.2.27" evidence="3"/>
<dbReference type="InterPro" id="IPR003613">
    <property type="entry name" value="Ubox_domain"/>
</dbReference>
<dbReference type="GO" id="GO:0043069">
    <property type="term" value="P:negative regulation of programmed cell death"/>
    <property type="evidence" value="ECO:0007669"/>
    <property type="project" value="UniProtKB-ARBA"/>
</dbReference>
<dbReference type="Pfam" id="PF25598">
    <property type="entry name" value="ARM_PUB"/>
    <property type="match status" value="1"/>
</dbReference>
<feature type="domain" description="U-box" evidence="9">
    <location>
        <begin position="255"/>
        <end position="329"/>
    </location>
</feature>
<dbReference type="InterPro" id="IPR057623">
    <property type="entry name" value="PUB12-19-like_N"/>
</dbReference>
<evidence type="ECO:0000256" key="1">
    <source>
        <dbReference type="ARBA" id="ARBA00000900"/>
    </source>
</evidence>
<dbReference type="Gene3D" id="1.25.10.10">
    <property type="entry name" value="Leucine-rich Repeat Variant"/>
    <property type="match status" value="2"/>
</dbReference>
<evidence type="ECO:0000259" key="9">
    <source>
        <dbReference type="PROSITE" id="PS51698"/>
    </source>
</evidence>
<dbReference type="Pfam" id="PF04564">
    <property type="entry name" value="U-box"/>
    <property type="match status" value="1"/>
</dbReference>
<keyword evidence="5" id="KW-0677">Repeat</keyword>
<dbReference type="SMART" id="SM00185">
    <property type="entry name" value="ARM"/>
    <property type="match status" value="5"/>
</dbReference>
<proteinExistence type="predicted"/>
<dbReference type="GO" id="GO:0016567">
    <property type="term" value="P:protein ubiquitination"/>
    <property type="evidence" value="ECO:0007669"/>
    <property type="project" value="UniProtKB-UniPathway"/>
</dbReference>
<keyword evidence="7" id="KW-0175">Coiled coil</keyword>
<dbReference type="OMA" id="DCFERMS"/>
<keyword evidence="11" id="KW-1185">Reference proteome</keyword>
<protein>
    <recommendedName>
        <fullName evidence="3">RING-type E3 ubiquitin transferase</fullName>
        <ecNumber evidence="3">2.3.2.27</ecNumber>
    </recommendedName>
</protein>
<dbReference type="GO" id="GO:0061630">
    <property type="term" value="F:ubiquitin protein ligase activity"/>
    <property type="evidence" value="ECO:0007669"/>
    <property type="project" value="UniProtKB-EC"/>
</dbReference>
<dbReference type="FunFam" id="3.30.40.10:FF:000292">
    <property type="entry name" value="RING-type E3 ubiquitin transferase"/>
    <property type="match status" value="1"/>
</dbReference>
<dbReference type="GO" id="GO:0005829">
    <property type="term" value="C:cytosol"/>
    <property type="evidence" value="ECO:0007669"/>
    <property type="project" value="UniProtKB-ARBA"/>
</dbReference>
<dbReference type="EMBL" id="CM007381">
    <property type="protein sequence ID" value="ONK79507.1"/>
    <property type="molecule type" value="Genomic_DNA"/>
</dbReference>
<dbReference type="FunFam" id="1.25.10.10:FF:000082">
    <property type="entry name" value="RING-type E3 ubiquitin transferase"/>
    <property type="match status" value="1"/>
</dbReference>
<dbReference type="SUPFAM" id="SSF57850">
    <property type="entry name" value="RING/U-box"/>
    <property type="match status" value="1"/>
</dbReference>
<dbReference type="PROSITE" id="PS50176">
    <property type="entry name" value="ARM_REPEAT"/>
    <property type="match status" value="2"/>
</dbReference>
<evidence type="ECO:0000256" key="7">
    <source>
        <dbReference type="ARBA" id="ARBA00023054"/>
    </source>
</evidence>
<evidence type="ECO:0000256" key="2">
    <source>
        <dbReference type="ARBA" id="ARBA00004906"/>
    </source>
</evidence>
<gene>
    <name evidence="10" type="ORF">A4U43_C01F7060</name>
</gene>
<accession>A0A5P1FQ11</accession>
<dbReference type="FunFam" id="1.20.930.20:FF:000002">
    <property type="entry name" value="RING-type E3 ubiquitin transferase"/>
    <property type="match status" value="1"/>
</dbReference>
<dbReference type="GO" id="GO:0007166">
    <property type="term" value="P:cell surface receptor signaling pathway"/>
    <property type="evidence" value="ECO:0007669"/>
    <property type="project" value="InterPro"/>
</dbReference>
<dbReference type="GO" id="GO:2000028">
    <property type="term" value="P:regulation of photoperiodism, flowering"/>
    <property type="evidence" value="ECO:0007669"/>
    <property type="project" value="UniProtKB-ARBA"/>
</dbReference>
<comment type="catalytic activity">
    <reaction evidence="1">
        <text>S-ubiquitinyl-[E2 ubiquitin-conjugating enzyme]-L-cysteine + [acceptor protein]-L-lysine = [E2 ubiquitin-conjugating enzyme]-L-cysteine + N(6)-ubiquitinyl-[acceptor protein]-L-lysine.</text>
        <dbReference type="EC" id="2.3.2.27"/>
    </reaction>
</comment>
<feature type="repeat" description="ARM" evidence="8">
    <location>
        <begin position="434"/>
        <end position="476"/>
    </location>
</feature>
<comment type="pathway">
    <text evidence="2">Protein modification; protein ubiquitination.</text>
</comment>
<evidence type="ECO:0000256" key="4">
    <source>
        <dbReference type="ARBA" id="ARBA00022679"/>
    </source>
</evidence>
<dbReference type="Pfam" id="PF25368">
    <property type="entry name" value="PUB10_N"/>
    <property type="match status" value="1"/>
</dbReference>
<dbReference type="OrthoDB" id="7537227at2759"/>
<sequence>MGPAAEDDESEARGIRLLDSLSKLACEISSLPEFRGPFRRSCCDLARRAKLLSPLFDEIRDGIGDEGSVEGIEVGALSALLDALGSAKDLLLSINQGSKLHQALKGESYAIKFQEVTRSIDDALNGVPYEKLEISEEVKEQVELVHTQFRRAKERADSPDLQLLSDLSLAQIGKYSDSNILKRLSEKLQLRTMNELKQESLALHEMVISNGGDPDNCLEEMSSLLKKLKDSVLVEPPMSENLESKDISSMYRSPVIPDDFRCPISLELMRDPVIVSTGQTYERSSIQKWLDSGHKTCPKTQQNLSHTALTPNFVLKSLIVQWCEANGIEPPKKAGSSQDVRSGTRADCDHETIRLLLMNLQSWSTEKQRAAAGEIRLLAKRNGGNRVCIAEAGAIPLLVALLSSQDSRTQEHAVTALLNLSINEGNKASIVSSGAIPEIVKVLKNGSMEARENAAATLFSLSVVDGNKVMIGEAGAIPALLDLLCEGSPRGKKDAATAIFNLTIYQGNKVRAVKAGIIGHLMRLLVDPSGGMVDEALAILAVLASHHEGRTAIVQSEPVPILVKIMRSASPRNRENAAAVLWSLCSSDMQLLLSAKELGAEEALKELADGGTDRAKRKAASLLDLIHRNLEA</sequence>
<evidence type="ECO:0000256" key="6">
    <source>
        <dbReference type="ARBA" id="ARBA00022786"/>
    </source>
</evidence>